<feature type="region of interest" description="Disordered" evidence="1">
    <location>
        <begin position="92"/>
        <end position="117"/>
    </location>
</feature>
<dbReference type="AlphaFoldDB" id="A0AAN7BQE1"/>
<name>A0AAN7BQE1_9PEZI</name>
<accession>A0AAN7BQE1</accession>
<gene>
    <name evidence="2" type="ORF">QBC38DRAFT_186656</name>
</gene>
<proteinExistence type="predicted"/>
<dbReference type="EMBL" id="MU865329">
    <property type="protein sequence ID" value="KAK4227546.1"/>
    <property type="molecule type" value="Genomic_DNA"/>
</dbReference>
<comment type="caution">
    <text evidence="2">The sequence shown here is derived from an EMBL/GenBank/DDBJ whole genome shotgun (WGS) entry which is preliminary data.</text>
</comment>
<reference evidence="2" key="1">
    <citation type="journal article" date="2023" name="Mol. Phylogenet. Evol.">
        <title>Genome-scale phylogeny and comparative genomics of the fungal order Sordariales.</title>
        <authorList>
            <person name="Hensen N."/>
            <person name="Bonometti L."/>
            <person name="Westerberg I."/>
            <person name="Brannstrom I.O."/>
            <person name="Guillou S."/>
            <person name="Cros-Aarteil S."/>
            <person name="Calhoun S."/>
            <person name="Haridas S."/>
            <person name="Kuo A."/>
            <person name="Mondo S."/>
            <person name="Pangilinan J."/>
            <person name="Riley R."/>
            <person name="LaButti K."/>
            <person name="Andreopoulos B."/>
            <person name="Lipzen A."/>
            <person name="Chen C."/>
            <person name="Yan M."/>
            <person name="Daum C."/>
            <person name="Ng V."/>
            <person name="Clum A."/>
            <person name="Steindorff A."/>
            <person name="Ohm R.A."/>
            <person name="Martin F."/>
            <person name="Silar P."/>
            <person name="Natvig D.O."/>
            <person name="Lalanne C."/>
            <person name="Gautier V."/>
            <person name="Ament-Velasquez S.L."/>
            <person name="Kruys A."/>
            <person name="Hutchinson M.I."/>
            <person name="Powell A.J."/>
            <person name="Barry K."/>
            <person name="Miller A.N."/>
            <person name="Grigoriev I.V."/>
            <person name="Debuchy R."/>
            <person name="Gladieux P."/>
            <person name="Hiltunen Thoren M."/>
            <person name="Johannesson H."/>
        </authorList>
    </citation>
    <scope>NUCLEOTIDE SEQUENCE</scope>
    <source>
        <strain evidence="2">CBS 990.96</strain>
    </source>
</reference>
<reference evidence="2" key="2">
    <citation type="submission" date="2023-05" db="EMBL/GenBank/DDBJ databases">
        <authorList>
            <consortium name="Lawrence Berkeley National Laboratory"/>
            <person name="Steindorff A."/>
            <person name="Hensen N."/>
            <person name="Bonometti L."/>
            <person name="Westerberg I."/>
            <person name="Brannstrom I.O."/>
            <person name="Guillou S."/>
            <person name="Cros-Aarteil S."/>
            <person name="Calhoun S."/>
            <person name="Haridas S."/>
            <person name="Kuo A."/>
            <person name="Mondo S."/>
            <person name="Pangilinan J."/>
            <person name="Riley R."/>
            <person name="Labutti K."/>
            <person name="Andreopoulos B."/>
            <person name="Lipzen A."/>
            <person name="Chen C."/>
            <person name="Yanf M."/>
            <person name="Daum C."/>
            <person name="Ng V."/>
            <person name="Clum A."/>
            <person name="Ohm R."/>
            <person name="Martin F."/>
            <person name="Silar P."/>
            <person name="Natvig D."/>
            <person name="Lalanne C."/>
            <person name="Gautier V."/>
            <person name="Ament-Velasquez S.L."/>
            <person name="Kruys A."/>
            <person name="Hutchinson M.I."/>
            <person name="Powell A.J."/>
            <person name="Barry K."/>
            <person name="Miller A.N."/>
            <person name="Grigoriev I.V."/>
            <person name="Debuchy R."/>
            <person name="Gladieux P."/>
            <person name="Thoren M.H."/>
            <person name="Johannesson H."/>
        </authorList>
    </citation>
    <scope>NUCLEOTIDE SEQUENCE</scope>
    <source>
        <strain evidence="2">CBS 990.96</strain>
    </source>
</reference>
<dbReference type="Proteomes" id="UP001301958">
    <property type="component" value="Unassembled WGS sequence"/>
</dbReference>
<keyword evidence="3" id="KW-1185">Reference proteome</keyword>
<evidence type="ECO:0000313" key="3">
    <source>
        <dbReference type="Proteomes" id="UP001301958"/>
    </source>
</evidence>
<sequence>MVHNQKSLQHVRLNYQNPTFPDPQPPIHPIHQPIHPLILPRFPIPSTRSPLQIPPQKQKPTSSLKMVGPIRYAPSAYPKMVDLLTSALQEAEKIQRTRNNNNKKKQPKSSQNEEAVAQRAQYLRWHLGPGVFLAFTQLTAD</sequence>
<organism evidence="2 3">
    <name type="scientific">Podospora fimiseda</name>
    <dbReference type="NCBI Taxonomy" id="252190"/>
    <lineage>
        <taxon>Eukaryota</taxon>
        <taxon>Fungi</taxon>
        <taxon>Dikarya</taxon>
        <taxon>Ascomycota</taxon>
        <taxon>Pezizomycotina</taxon>
        <taxon>Sordariomycetes</taxon>
        <taxon>Sordariomycetidae</taxon>
        <taxon>Sordariales</taxon>
        <taxon>Podosporaceae</taxon>
        <taxon>Podospora</taxon>
    </lineage>
</organism>
<feature type="region of interest" description="Disordered" evidence="1">
    <location>
        <begin position="38"/>
        <end position="67"/>
    </location>
</feature>
<evidence type="ECO:0000313" key="2">
    <source>
        <dbReference type="EMBL" id="KAK4227546.1"/>
    </source>
</evidence>
<evidence type="ECO:0000256" key="1">
    <source>
        <dbReference type="SAM" id="MobiDB-lite"/>
    </source>
</evidence>
<protein>
    <submittedName>
        <fullName evidence="2">Uncharacterized protein</fullName>
    </submittedName>
</protein>